<evidence type="ECO:0000313" key="3">
    <source>
        <dbReference type="Proteomes" id="UP000799302"/>
    </source>
</evidence>
<organism evidence="2 3">
    <name type="scientific">Microthyrium microscopicum</name>
    <dbReference type="NCBI Taxonomy" id="703497"/>
    <lineage>
        <taxon>Eukaryota</taxon>
        <taxon>Fungi</taxon>
        <taxon>Dikarya</taxon>
        <taxon>Ascomycota</taxon>
        <taxon>Pezizomycotina</taxon>
        <taxon>Dothideomycetes</taxon>
        <taxon>Dothideomycetes incertae sedis</taxon>
        <taxon>Microthyriales</taxon>
        <taxon>Microthyriaceae</taxon>
        <taxon>Microthyrium</taxon>
    </lineage>
</organism>
<gene>
    <name evidence="2" type="ORF">BT63DRAFT_275668</name>
</gene>
<reference evidence="2" key="1">
    <citation type="journal article" date="2020" name="Stud. Mycol.">
        <title>101 Dothideomycetes genomes: a test case for predicting lifestyles and emergence of pathogens.</title>
        <authorList>
            <person name="Haridas S."/>
            <person name="Albert R."/>
            <person name="Binder M."/>
            <person name="Bloem J."/>
            <person name="Labutti K."/>
            <person name="Salamov A."/>
            <person name="Andreopoulos B."/>
            <person name="Baker S."/>
            <person name="Barry K."/>
            <person name="Bills G."/>
            <person name="Bluhm B."/>
            <person name="Cannon C."/>
            <person name="Castanera R."/>
            <person name="Culley D."/>
            <person name="Daum C."/>
            <person name="Ezra D."/>
            <person name="Gonzalez J."/>
            <person name="Henrissat B."/>
            <person name="Kuo A."/>
            <person name="Liang C."/>
            <person name="Lipzen A."/>
            <person name="Lutzoni F."/>
            <person name="Magnuson J."/>
            <person name="Mondo S."/>
            <person name="Nolan M."/>
            <person name="Ohm R."/>
            <person name="Pangilinan J."/>
            <person name="Park H.-J."/>
            <person name="Ramirez L."/>
            <person name="Alfaro M."/>
            <person name="Sun H."/>
            <person name="Tritt A."/>
            <person name="Yoshinaga Y."/>
            <person name="Zwiers L.-H."/>
            <person name="Turgeon B."/>
            <person name="Goodwin S."/>
            <person name="Spatafora J."/>
            <person name="Crous P."/>
            <person name="Grigoriev I."/>
        </authorList>
    </citation>
    <scope>NUCLEOTIDE SEQUENCE</scope>
    <source>
        <strain evidence="2">CBS 115976</strain>
    </source>
</reference>
<feature type="region of interest" description="Disordered" evidence="1">
    <location>
        <begin position="11"/>
        <end position="68"/>
    </location>
</feature>
<name>A0A6A6U806_9PEZI</name>
<protein>
    <submittedName>
        <fullName evidence="2">Uncharacterized protein</fullName>
    </submittedName>
</protein>
<feature type="compositionally biased region" description="Basic and acidic residues" evidence="1">
    <location>
        <begin position="14"/>
        <end position="23"/>
    </location>
</feature>
<feature type="compositionally biased region" description="Polar residues" evidence="1">
    <location>
        <begin position="33"/>
        <end position="51"/>
    </location>
</feature>
<dbReference type="EMBL" id="MU004236">
    <property type="protein sequence ID" value="KAF2668395.1"/>
    <property type="molecule type" value="Genomic_DNA"/>
</dbReference>
<accession>A0A6A6U806</accession>
<proteinExistence type="predicted"/>
<evidence type="ECO:0000256" key="1">
    <source>
        <dbReference type="SAM" id="MobiDB-lite"/>
    </source>
</evidence>
<dbReference type="Proteomes" id="UP000799302">
    <property type="component" value="Unassembled WGS sequence"/>
</dbReference>
<feature type="compositionally biased region" description="Basic and acidic residues" evidence="1">
    <location>
        <begin position="52"/>
        <end position="63"/>
    </location>
</feature>
<keyword evidence="3" id="KW-1185">Reference proteome</keyword>
<dbReference type="AlphaFoldDB" id="A0A6A6U806"/>
<evidence type="ECO:0000313" key="2">
    <source>
        <dbReference type="EMBL" id="KAF2668395.1"/>
    </source>
</evidence>
<sequence length="184" mass="20617">MAAGIITKIRRKWKRDERKDTSKQIHKPVSMIGPSSSQLFTSTTASILSSAQHDESSRDEHSENGLSHHQPMDRALMIHLETCSRAACPCSDLDDLEHGIGTLDTSSKSDKTWIREKLQKSMPTLKALQPWIEIIDAVSQVNPISGQVSGCVKVALKVMPSSQVLNNRNLNNFTYNEISFSWLW</sequence>